<feature type="region of interest" description="Disordered" evidence="1">
    <location>
        <begin position="178"/>
        <end position="197"/>
    </location>
</feature>
<feature type="region of interest" description="Disordered" evidence="1">
    <location>
        <begin position="43"/>
        <end position="106"/>
    </location>
</feature>
<protein>
    <recommendedName>
        <fullName evidence="4">EGF-like domain-containing protein</fullName>
    </recommendedName>
</protein>
<feature type="compositionally biased region" description="Low complexity" evidence="1">
    <location>
        <begin position="178"/>
        <end position="189"/>
    </location>
</feature>
<reference evidence="2 3" key="1">
    <citation type="journal article" date="2021" name="Elife">
        <title>Chloroplast acquisition without the gene transfer in kleptoplastic sea slugs, Plakobranchus ocellatus.</title>
        <authorList>
            <person name="Maeda T."/>
            <person name="Takahashi S."/>
            <person name="Yoshida T."/>
            <person name="Shimamura S."/>
            <person name="Takaki Y."/>
            <person name="Nagai Y."/>
            <person name="Toyoda A."/>
            <person name="Suzuki Y."/>
            <person name="Arimoto A."/>
            <person name="Ishii H."/>
            <person name="Satoh N."/>
            <person name="Nishiyama T."/>
            <person name="Hasebe M."/>
            <person name="Maruyama T."/>
            <person name="Minagawa J."/>
            <person name="Obokata J."/>
            <person name="Shigenobu S."/>
        </authorList>
    </citation>
    <scope>NUCLEOTIDE SEQUENCE [LARGE SCALE GENOMIC DNA]</scope>
</reference>
<evidence type="ECO:0008006" key="4">
    <source>
        <dbReference type="Google" id="ProtNLM"/>
    </source>
</evidence>
<keyword evidence="3" id="KW-1185">Reference proteome</keyword>
<evidence type="ECO:0000256" key="1">
    <source>
        <dbReference type="SAM" id="MobiDB-lite"/>
    </source>
</evidence>
<evidence type="ECO:0000313" key="3">
    <source>
        <dbReference type="Proteomes" id="UP000762676"/>
    </source>
</evidence>
<evidence type="ECO:0000313" key="2">
    <source>
        <dbReference type="EMBL" id="GFR92300.1"/>
    </source>
</evidence>
<feature type="compositionally biased region" description="Basic residues" evidence="1">
    <location>
        <begin position="60"/>
        <end position="85"/>
    </location>
</feature>
<dbReference type="EMBL" id="BMAT01012433">
    <property type="protein sequence ID" value="GFR92300.1"/>
    <property type="molecule type" value="Genomic_DNA"/>
</dbReference>
<organism evidence="2 3">
    <name type="scientific">Elysia marginata</name>
    <dbReference type="NCBI Taxonomy" id="1093978"/>
    <lineage>
        <taxon>Eukaryota</taxon>
        <taxon>Metazoa</taxon>
        <taxon>Spiralia</taxon>
        <taxon>Lophotrochozoa</taxon>
        <taxon>Mollusca</taxon>
        <taxon>Gastropoda</taxon>
        <taxon>Heterobranchia</taxon>
        <taxon>Euthyneura</taxon>
        <taxon>Panpulmonata</taxon>
        <taxon>Sacoglossa</taxon>
        <taxon>Placobranchoidea</taxon>
        <taxon>Plakobranchidae</taxon>
        <taxon>Elysia</taxon>
    </lineage>
</organism>
<dbReference type="AlphaFoldDB" id="A0AAV4H6N9"/>
<dbReference type="Proteomes" id="UP000762676">
    <property type="component" value="Unassembled WGS sequence"/>
</dbReference>
<name>A0AAV4H6N9_9GAST</name>
<sequence>MGVIPDHEQRHRKIRRPFHGHFSLDREMYHPHRHTLKSFSAQGAVAPETFARKRTEQSSTRHHMTRRKSNHRQTHLKADRTKHKAVSISQHRDDKTSTTKGSRIGTGALNNLSVRIGKESSQSVIPIGEPSNVSSSALEEILMSMPIVSRAPYGHGGIRLGDSNGDTVWMQDSAGFNAANKNKNQQNNASHKADPMAKLENASNSASFHPFRENPVFPANIGSDTGISESSLGIPASEHNLHNDLGARILLQSGSEGSAIPQPGLDHQSRCKTVCVEGSVCVHLKHSSTWKCICEGDFEPPHPETGCEPIPRGRFESCNFVV</sequence>
<comment type="caution">
    <text evidence="2">The sequence shown here is derived from an EMBL/GenBank/DDBJ whole genome shotgun (WGS) entry which is preliminary data.</text>
</comment>
<accession>A0AAV4H6N9</accession>
<gene>
    <name evidence="2" type="ORF">ElyMa_006197200</name>
</gene>
<proteinExistence type="predicted"/>